<sequence length="141" mass="16088">MYNVIYILFVVNINMKLGELKIATIEEDKKGIIHITLKKFFEITQAEAEEYIQGCLKIAKGQEKAVLFDARAVENFTFMAMKKLVDSRVEDVTKASALLVNPLSPVTSLAVSFVLKLTREPFPIRIFTNKKEALTWLEQFT</sequence>
<name>A0A8T5GED9_9ARCH</name>
<reference evidence="2" key="1">
    <citation type="journal article" date="2021" name="ISME J.">
        <title>Mercury methylation by metabolically versatile and cosmopolitan marine bacteria.</title>
        <authorList>
            <person name="Lin H."/>
            <person name="Ascher D.B."/>
            <person name="Myung Y."/>
            <person name="Lamborg C.H."/>
            <person name="Hallam S.J."/>
            <person name="Gionfriddo C.M."/>
            <person name="Holt K.E."/>
            <person name="Moreau J.W."/>
        </authorList>
    </citation>
    <scope>NUCLEOTIDE SEQUENCE</scope>
    <source>
        <strain evidence="2">SI075_bin30</strain>
    </source>
</reference>
<gene>
    <name evidence="2" type="ORF">HON47_00855</name>
</gene>
<dbReference type="Gene3D" id="3.40.970.30">
    <property type="entry name" value="yp_829618.1 like domains"/>
    <property type="match status" value="1"/>
</dbReference>
<proteinExistence type="predicted"/>
<dbReference type="Proteomes" id="UP000722459">
    <property type="component" value="Unassembled WGS sequence"/>
</dbReference>
<evidence type="ECO:0000259" key="1">
    <source>
        <dbReference type="Pfam" id="PF25056"/>
    </source>
</evidence>
<dbReference type="AlphaFoldDB" id="A0A8T5GED9"/>
<accession>A0A8T5GED9</accession>
<feature type="domain" description="DUF7793" evidence="1">
    <location>
        <begin position="29"/>
        <end position="140"/>
    </location>
</feature>
<comment type="caution">
    <text evidence="2">The sequence shown here is derived from an EMBL/GenBank/DDBJ whole genome shotgun (WGS) entry which is preliminary data.</text>
</comment>
<dbReference type="EMBL" id="JABJNZ010000016">
    <property type="protein sequence ID" value="MBT4870108.1"/>
    <property type="molecule type" value="Genomic_DNA"/>
</dbReference>
<organism evidence="2 3">
    <name type="scientific">Candidatus Iainarchaeum sp</name>
    <dbReference type="NCBI Taxonomy" id="3101447"/>
    <lineage>
        <taxon>Archaea</taxon>
        <taxon>Candidatus Iainarchaeota</taxon>
        <taxon>Candidatus Iainarchaeia</taxon>
        <taxon>Candidatus Iainarchaeales</taxon>
        <taxon>Candidatus Iainarchaeaceae</taxon>
        <taxon>Candidatus Iainarchaeum</taxon>
    </lineage>
</organism>
<dbReference type="InterPro" id="IPR056695">
    <property type="entry name" value="DUF7793"/>
</dbReference>
<protein>
    <recommendedName>
        <fullName evidence="1">DUF7793 domain-containing protein</fullName>
    </recommendedName>
</protein>
<dbReference type="Pfam" id="PF25056">
    <property type="entry name" value="DUF7793"/>
    <property type="match status" value="1"/>
</dbReference>
<evidence type="ECO:0000313" key="3">
    <source>
        <dbReference type="Proteomes" id="UP000722459"/>
    </source>
</evidence>
<evidence type="ECO:0000313" key="2">
    <source>
        <dbReference type="EMBL" id="MBT4870108.1"/>
    </source>
</evidence>